<keyword evidence="2" id="KW-1185">Reference proteome</keyword>
<protein>
    <recommendedName>
        <fullName evidence="3">Lipoprotein</fullName>
    </recommendedName>
</protein>
<dbReference type="AlphaFoldDB" id="A0A510JIQ2"/>
<dbReference type="EMBL" id="AP019823">
    <property type="protein sequence ID" value="BBM39160.1"/>
    <property type="molecule type" value="Genomic_DNA"/>
</dbReference>
<organism evidence="1 2">
    <name type="scientific">Leptotrichia hofstadii</name>
    <dbReference type="NCBI Taxonomy" id="157688"/>
    <lineage>
        <taxon>Bacteria</taxon>
        <taxon>Fusobacteriati</taxon>
        <taxon>Fusobacteriota</taxon>
        <taxon>Fusobacteriia</taxon>
        <taxon>Fusobacteriales</taxon>
        <taxon>Leptotrichiaceae</taxon>
        <taxon>Leptotrichia</taxon>
    </lineage>
</organism>
<dbReference type="KEGG" id="lhf:JCM16775_1871"/>
<sequence>MKKGIKILLLIMVVFSVVGCELFDPKGWREAREDMRKNGVQCYEKANGNYYCKDKYGNRVD</sequence>
<reference evidence="1 2" key="1">
    <citation type="submission" date="2019-07" db="EMBL/GenBank/DDBJ databases">
        <title>Complete Genome Sequence of Leptotrichia hofstadii Strain JCM16775.</title>
        <authorList>
            <person name="Watanabe S."/>
            <person name="Cui L."/>
        </authorList>
    </citation>
    <scope>NUCLEOTIDE SEQUENCE [LARGE SCALE GENOMIC DNA]</scope>
    <source>
        <strain evidence="1 2">JCM16775</strain>
    </source>
</reference>
<dbReference type="RefSeq" id="WP_026747000.1">
    <property type="nucleotide sequence ID" value="NZ_AP019823.1"/>
</dbReference>
<proteinExistence type="predicted"/>
<evidence type="ECO:0000313" key="2">
    <source>
        <dbReference type="Proteomes" id="UP000321892"/>
    </source>
</evidence>
<dbReference type="Proteomes" id="UP000321892">
    <property type="component" value="Chromosome"/>
</dbReference>
<dbReference type="PROSITE" id="PS51257">
    <property type="entry name" value="PROKAR_LIPOPROTEIN"/>
    <property type="match status" value="1"/>
</dbReference>
<gene>
    <name evidence="1" type="ORF">JCM16775_1871</name>
</gene>
<accession>A0A510JIQ2</accession>
<evidence type="ECO:0008006" key="3">
    <source>
        <dbReference type="Google" id="ProtNLM"/>
    </source>
</evidence>
<name>A0A510JIQ2_9FUSO</name>
<evidence type="ECO:0000313" key="1">
    <source>
        <dbReference type="EMBL" id="BBM39160.1"/>
    </source>
</evidence>